<evidence type="ECO:0000313" key="2">
    <source>
        <dbReference type="Proteomes" id="UP000035860"/>
    </source>
</evidence>
<comment type="caution">
    <text evidence="1">The sequence shown here is derived from an EMBL/GenBank/DDBJ whole genome shotgun (WGS) entry which is preliminary data.</text>
</comment>
<dbReference type="Proteomes" id="UP000035860">
    <property type="component" value="Unassembled WGS sequence"/>
</dbReference>
<dbReference type="EMBL" id="AOMT01000026">
    <property type="protein sequence ID" value="KDN24794.1"/>
    <property type="molecule type" value="Genomic_DNA"/>
</dbReference>
<evidence type="ECO:0000313" key="1">
    <source>
        <dbReference type="EMBL" id="KDN24794.1"/>
    </source>
</evidence>
<name>A0A066UKV4_9GAMM</name>
<keyword evidence="2" id="KW-1185">Reference proteome</keyword>
<protein>
    <submittedName>
        <fullName evidence="1">Uncharacterized protein</fullName>
    </submittedName>
</protein>
<sequence length="43" mass="5111">MQNYPHYTNLLGDLSCGFYVKNIKKYHLSHAITFRFFAKNLTD</sequence>
<dbReference type="AlphaFoldDB" id="A0A066UKV4"/>
<gene>
    <name evidence="1" type="ORF">MBO_07523</name>
</gene>
<organism evidence="1 2">
    <name type="scientific">Moraxella bovoculi 237</name>
    <dbReference type="NCBI Taxonomy" id="743974"/>
    <lineage>
        <taxon>Bacteria</taxon>
        <taxon>Pseudomonadati</taxon>
        <taxon>Pseudomonadota</taxon>
        <taxon>Gammaproteobacteria</taxon>
        <taxon>Moraxellales</taxon>
        <taxon>Moraxellaceae</taxon>
        <taxon>Moraxella</taxon>
    </lineage>
</organism>
<accession>A0A066UKV4</accession>
<proteinExistence type="predicted"/>
<reference evidence="1 2" key="1">
    <citation type="journal article" date="2014" name="Genome Announc.">
        <title>Draft Genome Sequence of Moraxella bovoculi Strain 237T (ATCC BAA-1259T) Isolated from a Calf with Infectious Bovine Keratoconjunctivitis.</title>
        <authorList>
            <person name="Calcutt M.J."/>
            <person name="Foecking M.F."/>
            <person name="Martin N.T."/>
            <person name="Mhlanga-Mutangadura T."/>
            <person name="Reilly T.J."/>
        </authorList>
    </citation>
    <scope>NUCLEOTIDE SEQUENCE [LARGE SCALE GENOMIC DNA]</scope>
    <source>
        <strain evidence="1 2">237</strain>
    </source>
</reference>